<protein>
    <submittedName>
        <fullName evidence="2">Uncharacterized protein</fullName>
    </submittedName>
</protein>
<sequence length="56" mass="5965">MEFKLQDNSSLLNVTHAPPRGTDAGKSGGARYLYRLDHGQKGFHALPSGGNRSVPG</sequence>
<keyword evidence="3" id="KW-1185">Reference proteome</keyword>
<feature type="compositionally biased region" description="Polar residues" evidence="1">
    <location>
        <begin position="1"/>
        <end position="13"/>
    </location>
</feature>
<organism evidence="2 3">
    <name type="scientific">Pyramidobacter piscolens W5455</name>
    <dbReference type="NCBI Taxonomy" id="352165"/>
    <lineage>
        <taxon>Bacteria</taxon>
        <taxon>Thermotogati</taxon>
        <taxon>Synergistota</taxon>
        <taxon>Synergistia</taxon>
        <taxon>Synergistales</taxon>
        <taxon>Dethiosulfovibrionaceae</taxon>
        <taxon>Pyramidobacter</taxon>
    </lineage>
</organism>
<evidence type="ECO:0000313" key="3">
    <source>
        <dbReference type="Proteomes" id="UP000006462"/>
    </source>
</evidence>
<feature type="region of interest" description="Disordered" evidence="1">
    <location>
        <begin position="1"/>
        <end position="29"/>
    </location>
</feature>
<evidence type="ECO:0000256" key="1">
    <source>
        <dbReference type="SAM" id="MobiDB-lite"/>
    </source>
</evidence>
<comment type="caution">
    <text evidence="2">The sequence shown here is derived from an EMBL/GenBank/DDBJ whole genome shotgun (WGS) entry which is preliminary data.</text>
</comment>
<evidence type="ECO:0000313" key="2">
    <source>
        <dbReference type="EMBL" id="EFB90365.1"/>
    </source>
</evidence>
<reference evidence="2 3" key="1">
    <citation type="submission" date="2009-12" db="EMBL/GenBank/DDBJ databases">
        <authorList>
            <person name="Shrivastava S."/>
            <person name="Madupu R."/>
            <person name="Durkin A.S."/>
            <person name="Torralba M."/>
            <person name="Methe B."/>
            <person name="Sutton G.G."/>
            <person name="Strausberg R.L."/>
            <person name="Nelson K.E."/>
        </authorList>
    </citation>
    <scope>NUCLEOTIDE SEQUENCE [LARGE SCALE GENOMIC DNA]</scope>
    <source>
        <strain evidence="2 3">W5455</strain>
    </source>
</reference>
<dbReference type="EMBL" id="ADFP01000084">
    <property type="protein sequence ID" value="EFB90365.1"/>
    <property type="molecule type" value="Genomic_DNA"/>
</dbReference>
<accession>A0ABP2HSR4</accession>
<proteinExistence type="predicted"/>
<name>A0ABP2HSR4_9BACT</name>
<dbReference type="Proteomes" id="UP000006462">
    <property type="component" value="Unassembled WGS sequence"/>
</dbReference>
<gene>
    <name evidence="2" type="ORF">HMPREF7215_2255</name>
</gene>